<dbReference type="InterPro" id="IPR008210">
    <property type="entry name" value="PEP_carboxykinase_N"/>
</dbReference>
<evidence type="ECO:0000256" key="1">
    <source>
        <dbReference type="ARBA" id="ARBA00004742"/>
    </source>
</evidence>
<evidence type="ECO:0000256" key="4">
    <source>
        <dbReference type="ARBA" id="ARBA00022432"/>
    </source>
</evidence>
<comment type="pathway">
    <text evidence="1">Carbohydrate biosynthesis; gluconeogenesis.</text>
</comment>
<evidence type="ECO:0000256" key="5">
    <source>
        <dbReference type="ARBA" id="ARBA00022490"/>
    </source>
</evidence>
<dbReference type="PROSITE" id="PS00532">
    <property type="entry name" value="PEPCK_ATP"/>
    <property type="match status" value="1"/>
</dbReference>
<dbReference type="InterPro" id="IPR013035">
    <property type="entry name" value="PEP_carboxykinase_C"/>
</dbReference>
<dbReference type="Gene3D" id="2.170.8.10">
    <property type="entry name" value="Phosphoenolpyruvate Carboxykinase, domain 2"/>
    <property type="match status" value="1"/>
</dbReference>
<dbReference type="Gene3D" id="3.90.228.20">
    <property type="match status" value="1"/>
</dbReference>
<dbReference type="Pfam" id="PF01293">
    <property type="entry name" value="PEPCK_ATP"/>
    <property type="match status" value="1"/>
</dbReference>
<keyword evidence="6" id="KW-0479">Metal-binding</keyword>
<dbReference type="GO" id="GO:0005829">
    <property type="term" value="C:cytosol"/>
    <property type="evidence" value="ECO:0007669"/>
    <property type="project" value="TreeGrafter"/>
</dbReference>
<name>A0A382CZK8_9ZZZZ</name>
<dbReference type="GO" id="GO:0006094">
    <property type="term" value="P:gluconeogenesis"/>
    <property type="evidence" value="ECO:0007669"/>
    <property type="project" value="UniProtKB-UniPathway"/>
</dbReference>
<keyword evidence="8" id="KW-0210">Decarboxylase</keyword>
<sequence>MDFAGELGLSPRLVHRNLSQQDYRDLELHRGEGVATGSGTVAVKTGIYTGRSPQDRFFVRQPPSQAHIDWGAVNQPLEAGAFDRLHALVREVMEDNELFVFDGYAGADERYRLPLRVVTLRAWQAHFAHNMFIRPSREELHDFTPQFTVLNAISARAEDWKELGLNSEIFIAVNLEKRLIVIGGTEYGGEIKKGIFTVLNYLLPLDGVLPMHCSANVGNNNDTALFFGLSGTGKTTLSTDPARRLIGDDEHGWSDNGIFNFEGGCYAKTIGLERDREPEIYDAIRPGALLENVVVRDDGSVDFADGSITENTRVSYPLDHIANSEPSGMGGHPRNVIFLTCDAFGVLPPVAKLTPEMAMYHFLSGYTAKVAGTERGVTEPSATFSTCFGAPFMPQHPAAYAKLLGEKLERHSAEAWLVNTGWTGGPYGSGHRMALTDTRRMLAAIMEGELGDAEFTPHPVFRVLVPQAVPGVNSQLLNPRATWADGNAYDAKAAELAQLFSANFEQYGDYAKLDSAFPKTNI</sequence>
<keyword evidence="10" id="KW-0464">Manganese</keyword>
<evidence type="ECO:0000256" key="2">
    <source>
        <dbReference type="ARBA" id="ARBA00006052"/>
    </source>
</evidence>
<keyword evidence="7" id="KW-0547">Nucleotide-binding</keyword>
<evidence type="ECO:0000256" key="10">
    <source>
        <dbReference type="ARBA" id="ARBA00023211"/>
    </source>
</evidence>
<dbReference type="EMBL" id="UINC01036876">
    <property type="protein sequence ID" value="SVB31505.1"/>
    <property type="molecule type" value="Genomic_DNA"/>
</dbReference>
<dbReference type="PANTHER" id="PTHR30031">
    <property type="entry name" value="PHOSPHOENOLPYRUVATE CARBOXYKINASE ATP"/>
    <property type="match status" value="1"/>
</dbReference>
<proteinExistence type="inferred from homology"/>
<reference evidence="13" key="1">
    <citation type="submission" date="2018-05" db="EMBL/GenBank/DDBJ databases">
        <authorList>
            <person name="Lanie J.A."/>
            <person name="Ng W.-L."/>
            <person name="Kazmierczak K.M."/>
            <person name="Andrzejewski T.M."/>
            <person name="Davidsen T.M."/>
            <person name="Wayne K.J."/>
            <person name="Tettelin H."/>
            <person name="Glass J.I."/>
            <person name="Rusch D."/>
            <person name="Podicherti R."/>
            <person name="Tsui H.-C.T."/>
            <person name="Winkler M.E."/>
        </authorList>
    </citation>
    <scope>NUCLEOTIDE SEQUENCE</scope>
</reference>
<evidence type="ECO:0000256" key="7">
    <source>
        <dbReference type="ARBA" id="ARBA00022741"/>
    </source>
</evidence>
<dbReference type="SUPFAM" id="SSF68923">
    <property type="entry name" value="PEP carboxykinase N-terminal domain"/>
    <property type="match status" value="1"/>
</dbReference>
<dbReference type="AlphaFoldDB" id="A0A382CZK8"/>
<dbReference type="PANTHER" id="PTHR30031:SF0">
    <property type="entry name" value="PHOSPHOENOLPYRUVATE CARBOXYKINASE (ATP)"/>
    <property type="match status" value="1"/>
</dbReference>
<dbReference type="Gene3D" id="3.40.449.10">
    <property type="entry name" value="Phosphoenolpyruvate Carboxykinase, domain 1"/>
    <property type="match status" value="1"/>
</dbReference>
<organism evidence="13">
    <name type="scientific">marine metagenome</name>
    <dbReference type="NCBI Taxonomy" id="408172"/>
    <lineage>
        <taxon>unclassified sequences</taxon>
        <taxon>metagenomes</taxon>
        <taxon>ecological metagenomes</taxon>
    </lineage>
</organism>
<evidence type="ECO:0000256" key="11">
    <source>
        <dbReference type="ARBA" id="ARBA00023239"/>
    </source>
</evidence>
<evidence type="ECO:0000256" key="6">
    <source>
        <dbReference type="ARBA" id="ARBA00022723"/>
    </source>
</evidence>
<evidence type="ECO:0000256" key="8">
    <source>
        <dbReference type="ARBA" id="ARBA00022793"/>
    </source>
</evidence>
<protein>
    <recommendedName>
        <fullName evidence="3">phosphoenolpyruvate carboxykinase (ATP)</fullName>
        <ecNumber evidence="3">4.1.1.49</ecNumber>
    </recommendedName>
</protein>
<dbReference type="SUPFAM" id="SSF53795">
    <property type="entry name" value="PEP carboxykinase-like"/>
    <property type="match status" value="1"/>
</dbReference>
<dbReference type="InterPro" id="IPR001272">
    <property type="entry name" value="PEP_carboxykinase_ATP"/>
</dbReference>
<dbReference type="GO" id="GO:0005524">
    <property type="term" value="F:ATP binding"/>
    <property type="evidence" value="ECO:0007669"/>
    <property type="project" value="UniProtKB-KW"/>
</dbReference>
<comment type="similarity">
    <text evidence="2">Belongs to the phosphoenolpyruvate carboxykinase (ATP) family.</text>
</comment>
<dbReference type="NCBIfam" id="TIGR00224">
    <property type="entry name" value="pckA"/>
    <property type="match status" value="1"/>
</dbReference>
<dbReference type="HAMAP" id="MF_00453">
    <property type="entry name" value="PEPCK_ATP"/>
    <property type="match status" value="1"/>
</dbReference>
<keyword evidence="9" id="KW-0067">ATP-binding</keyword>
<keyword evidence="4" id="KW-0312">Gluconeogenesis</keyword>
<dbReference type="GO" id="GO:0046872">
    <property type="term" value="F:metal ion binding"/>
    <property type="evidence" value="ECO:0007669"/>
    <property type="project" value="UniProtKB-KW"/>
</dbReference>
<keyword evidence="11" id="KW-0456">Lyase</keyword>
<comment type="catalytic activity">
    <reaction evidence="12">
        <text>oxaloacetate + ATP = phosphoenolpyruvate + ADP + CO2</text>
        <dbReference type="Rhea" id="RHEA:18617"/>
        <dbReference type="ChEBI" id="CHEBI:16452"/>
        <dbReference type="ChEBI" id="CHEBI:16526"/>
        <dbReference type="ChEBI" id="CHEBI:30616"/>
        <dbReference type="ChEBI" id="CHEBI:58702"/>
        <dbReference type="ChEBI" id="CHEBI:456216"/>
        <dbReference type="EC" id="4.1.1.49"/>
    </reaction>
</comment>
<evidence type="ECO:0000256" key="3">
    <source>
        <dbReference type="ARBA" id="ARBA00012363"/>
    </source>
</evidence>
<gene>
    <name evidence="13" type="ORF">METZ01_LOCUS184359</name>
</gene>
<dbReference type="NCBIfam" id="NF006821">
    <property type="entry name" value="PRK09344.1-3"/>
    <property type="match status" value="1"/>
</dbReference>
<dbReference type="PIRSF" id="PIRSF006294">
    <property type="entry name" value="PEP_crbxkin"/>
    <property type="match status" value="1"/>
</dbReference>
<keyword evidence="5" id="KW-0963">Cytoplasm</keyword>
<evidence type="ECO:0000256" key="9">
    <source>
        <dbReference type="ARBA" id="ARBA00022840"/>
    </source>
</evidence>
<dbReference type="GO" id="GO:0004612">
    <property type="term" value="F:phosphoenolpyruvate carboxykinase (ATP) activity"/>
    <property type="evidence" value="ECO:0007669"/>
    <property type="project" value="UniProtKB-EC"/>
</dbReference>
<dbReference type="EC" id="4.1.1.49" evidence="3"/>
<dbReference type="NCBIfam" id="NF006820">
    <property type="entry name" value="PRK09344.1-2"/>
    <property type="match status" value="1"/>
</dbReference>
<dbReference type="CDD" id="cd00484">
    <property type="entry name" value="PEPCK_ATP"/>
    <property type="match status" value="1"/>
</dbReference>
<dbReference type="InterPro" id="IPR015994">
    <property type="entry name" value="PEPCK_ATP_CS"/>
</dbReference>
<dbReference type="UniPathway" id="UPA00138"/>
<evidence type="ECO:0000256" key="12">
    <source>
        <dbReference type="ARBA" id="ARBA00047371"/>
    </source>
</evidence>
<evidence type="ECO:0000313" key="13">
    <source>
        <dbReference type="EMBL" id="SVB31505.1"/>
    </source>
</evidence>
<dbReference type="FunFam" id="3.40.449.10:FF:000001">
    <property type="entry name" value="Phosphoenolpyruvate carboxykinase (ATP)"/>
    <property type="match status" value="1"/>
</dbReference>
<accession>A0A382CZK8</accession>